<keyword evidence="3" id="KW-1185">Reference proteome</keyword>
<evidence type="ECO:0000313" key="2">
    <source>
        <dbReference type="EMBL" id="CAH1227938.1"/>
    </source>
</evidence>
<evidence type="ECO:0000313" key="3">
    <source>
        <dbReference type="Proteomes" id="UP001153709"/>
    </source>
</evidence>
<feature type="region of interest" description="Disordered" evidence="1">
    <location>
        <begin position="1"/>
        <end position="77"/>
    </location>
</feature>
<name>A0A9P0E0Z4_DIABA</name>
<evidence type="ECO:0000256" key="1">
    <source>
        <dbReference type="SAM" id="MobiDB-lite"/>
    </source>
</evidence>
<comment type="caution">
    <text evidence="2">The sequence shown here is derived from an EMBL/GenBank/DDBJ whole genome shotgun (WGS) entry which is preliminary data.</text>
</comment>
<organism evidence="2 3">
    <name type="scientific">Diabrotica balteata</name>
    <name type="common">Banded cucumber beetle</name>
    <dbReference type="NCBI Taxonomy" id="107213"/>
    <lineage>
        <taxon>Eukaryota</taxon>
        <taxon>Metazoa</taxon>
        <taxon>Ecdysozoa</taxon>
        <taxon>Arthropoda</taxon>
        <taxon>Hexapoda</taxon>
        <taxon>Insecta</taxon>
        <taxon>Pterygota</taxon>
        <taxon>Neoptera</taxon>
        <taxon>Endopterygota</taxon>
        <taxon>Coleoptera</taxon>
        <taxon>Polyphaga</taxon>
        <taxon>Cucujiformia</taxon>
        <taxon>Chrysomeloidea</taxon>
        <taxon>Chrysomelidae</taxon>
        <taxon>Galerucinae</taxon>
        <taxon>Diabroticina</taxon>
        <taxon>Diabroticites</taxon>
        <taxon>Diabrotica</taxon>
    </lineage>
</organism>
<feature type="compositionally biased region" description="Acidic residues" evidence="1">
    <location>
        <begin position="18"/>
        <end position="27"/>
    </location>
</feature>
<accession>A0A9P0E0Z4</accession>
<dbReference type="Proteomes" id="UP001153709">
    <property type="component" value="Unassembled WGS sequence"/>
</dbReference>
<dbReference type="EMBL" id="CAKJVB030000083">
    <property type="protein sequence ID" value="CAH1227938.1"/>
    <property type="molecule type" value="Genomic_DNA"/>
</dbReference>
<proteinExistence type="predicted"/>
<sequence length="77" mass="8586">MVETNKASKRPRINVEECQLEESDSDQEEIKRSQHSSPINPQPTLLAPTPSPDPVTSPDPDLDVEEDTQSEAPKTFQ</sequence>
<dbReference type="OrthoDB" id="6162476at2759"/>
<dbReference type="AlphaFoldDB" id="A0A9P0E0Z4"/>
<reference evidence="2" key="1">
    <citation type="submission" date="2022-01" db="EMBL/GenBank/DDBJ databases">
        <authorList>
            <person name="King R."/>
        </authorList>
    </citation>
    <scope>NUCLEOTIDE SEQUENCE</scope>
</reference>
<protein>
    <submittedName>
        <fullName evidence="2">Uncharacterized protein</fullName>
    </submittedName>
</protein>
<feature type="compositionally biased region" description="Acidic residues" evidence="1">
    <location>
        <begin position="60"/>
        <end position="69"/>
    </location>
</feature>
<gene>
    <name evidence="2" type="ORF">DIABBA_LOCUS127</name>
</gene>